<dbReference type="Proteomes" id="UP001596201">
    <property type="component" value="Unassembled WGS sequence"/>
</dbReference>
<evidence type="ECO:0000259" key="6">
    <source>
        <dbReference type="PROSITE" id="PS51352"/>
    </source>
</evidence>
<keyword evidence="1" id="KW-0813">Transport</keyword>
<keyword evidence="2" id="KW-0249">Electron transport</keyword>
<sequence>MSDTDDIEEIRAQKRERLLQQTDDGAEQSAKQPSEPIHVGSPAEFQELTSEGVVLVDFHADWCGPCQMLEPTIETLARESAATVAKVDIDAQQAIAQQYGVRSVPTVMLFADGEAVQRIVGVRDRSAYESAIAQHA</sequence>
<organism evidence="7 8">
    <name type="scientific">Salinirubrum litoreum</name>
    <dbReference type="NCBI Taxonomy" id="1126234"/>
    <lineage>
        <taxon>Archaea</taxon>
        <taxon>Methanobacteriati</taxon>
        <taxon>Methanobacteriota</taxon>
        <taxon>Stenosarchaea group</taxon>
        <taxon>Halobacteria</taxon>
        <taxon>Halobacteriales</taxon>
        <taxon>Haloferacaceae</taxon>
        <taxon>Salinirubrum</taxon>
    </lineage>
</organism>
<accession>A0ABD5R7D1</accession>
<dbReference type="InterPro" id="IPR036249">
    <property type="entry name" value="Thioredoxin-like_sf"/>
</dbReference>
<dbReference type="CDD" id="cd02947">
    <property type="entry name" value="TRX_family"/>
    <property type="match status" value="1"/>
</dbReference>
<dbReference type="InterPro" id="IPR013766">
    <property type="entry name" value="Thioredoxin_domain"/>
</dbReference>
<dbReference type="PRINTS" id="PR00421">
    <property type="entry name" value="THIOREDOXIN"/>
</dbReference>
<evidence type="ECO:0000256" key="5">
    <source>
        <dbReference type="SAM" id="MobiDB-lite"/>
    </source>
</evidence>
<dbReference type="Pfam" id="PF00085">
    <property type="entry name" value="Thioredoxin"/>
    <property type="match status" value="1"/>
</dbReference>
<dbReference type="RefSeq" id="WP_227228887.1">
    <property type="nucleotide sequence ID" value="NZ_JAJCVJ010000001.1"/>
</dbReference>
<keyword evidence="4" id="KW-0676">Redox-active center</keyword>
<name>A0ABD5R7D1_9EURY</name>
<feature type="domain" description="Thioredoxin" evidence="6">
    <location>
        <begin position="19"/>
        <end position="136"/>
    </location>
</feature>
<evidence type="ECO:0000256" key="1">
    <source>
        <dbReference type="ARBA" id="ARBA00022448"/>
    </source>
</evidence>
<evidence type="ECO:0000313" key="8">
    <source>
        <dbReference type="Proteomes" id="UP001596201"/>
    </source>
</evidence>
<reference evidence="7 8" key="1">
    <citation type="journal article" date="2019" name="Int. J. Syst. Evol. Microbiol.">
        <title>The Global Catalogue of Microorganisms (GCM) 10K type strain sequencing project: providing services to taxonomists for standard genome sequencing and annotation.</title>
        <authorList>
            <consortium name="The Broad Institute Genomics Platform"/>
            <consortium name="The Broad Institute Genome Sequencing Center for Infectious Disease"/>
            <person name="Wu L."/>
            <person name="Ma J."/>
        </authorList>
    </citation>
    <scope>NUCLEOTIDE SEQUENCE [LARGE SCALE GENOMIC DNA]</scope>
    <source>
        <strain evidence="7 8">CGMCC 1.12237</strain>
    </source>
</reference>
<dbReference type="NCBIfam" id="TIGR01068">
    <property type="entry name" value="thioredoxin"/>
    <property type="match status" value="1"/>
</dbReference>
<evidence type="ECO:0000256" key="2">
    <source>
        <dbReference type="ARBA" id="ARBA00022982"/>
    </source>
</evidence>
<dbReference type="InterPro" id="IPR017937">
    <property type="entry name" value="Thioredoxin_CS"/>
</dbReference>
<dbReference type="InterPro" id="IPR005746">
    <property type="entry name" value="Thioredoxin"/>
</dbReference>
<feature type="region of interest" description="Disordered" evidence="5">
    <location>
        <begin position="1"/>
        <end position="39"/>
    </location>
</feature>
<keyword evidence="8" id="KW-1185">Reference proteome</keyword>
<dbReference type="SUPFAM" id="SSF52833">
    <property type="entry name" value="Thioredoxin-like"/>
    <property type="match status" value="1"/>
</dbReference>
<dbReference type="EMBL" id="JBHSKX010000001">
    <property type="protein sequence ID" value="MFC5365807.1"/>
    <property type="molecule type" value="Genomic_DNA"/>
</dbReference>
<protein>
    <submittedName>
        <fullName evidence="7">Thioredoxin</fullName>
    </submittedName>
</protein>
<evidence type="ECO:0000256" key="3">
    <source>
        <dbReference type="ARBA" id="ARBA00023157"/>
    </source>
</evidence>
<dbReference type="Gene3D" id="3.40.30.10">
    <property type="entry name" value="Glutaredoxin"/>
    <property type="match status" value="1"/>
</dbReference>
<dbReference type="PROSITE" id="PS51352">
    <property type="entry name" value="THIOREDOXIN_2"/>
    <property type="match status" value="1"/>
</dbReference>
<dbReference type="PROSITE" id="PS00194">
    <property type="entry name" value="THIOREDOXIN_1"/>
    <property type="match status" value="1"/>
</dbReference>
<feature type="compositionally biased region" description="Basic and acidic residues" evidence="5">
    <location>
        <begin position="9"/>
        <end position="18"/>
    </location>
</feature>
<dbReference type="AlphaFoldDB" id="A0ABD5R7D1"/>
<gene>
    <name evidence="7" type="primary">trxA</name>
    <name evidence="7" type="ORF">ACFPJ5_02575</name>
</gene>
<keyword evidence="3" id="KW-1015">Disulfide bond</keyword>
<dbReference type="PANTHER" id="PTHR45663">
    <property type="entry name" value="GEO12009P1"/>
    <property type="match status" value="1"/>
</dbReference>
<evidence type="ECO:0000256" key="4">
    <source>
        <dbReference type="ARBA" id="ARBA00023284"/>
    </source>
</evidence>
<evidence type="ECO:0000313" key="7">
    <source>
        <dbReference type="EMBL" id="MFC5365807.1"/>
    </source>
</evidence>
<dbReference type="PANTHER" id="PTHR45663:SF11">
    <property type="entry name" value="GEO12009P1"/>
    <property type="match status" value="1"/>
</dbReference>
<proteinExistence type="predicted"/>
<comment type="caution">
    <text evidence="7">The sequence shown here is derived from an EMBL/GenBank/DDBJ whole genome shotgun (WGS) entry which is preliminary data.</text>
</comment>